<protein>
    <submittedName>
        <fullName evidence="2">Magnesium chelatase</fullName>
    </submittedName>
</protein>
<dbReference type="Gene3D" id="3.40.50.410">
    <property type="entry name" value="von Willebrand factor, type A domain"/>
    <property type="match status" value="1"/>
</dbReference>
<proteinExistence type="predicted"/>
<accession>A0A132ESB5</accession>
<dbReference type="InterPro" id="IPR002035">
    <property type="entry name" value="VWF_A"/>
</dbReference>
<comment type="caution">
    <text evidence="2">The sequence shown here is derived from an EMBL/GenBank/DDBJ whole genome shotgun (WGS) entry which is preliminary data.</text>
</comment>
<dbReference type="Pfam" id="PF13519">
    <property type="entry name" value="VWA_2"/>
    <property type="match status" value="1"/>
</dbReference>
<dbReference type="RefSeq" id="WP_060300602.1">
    <property type="nucleotide sequence ID" value="NZ_LPJX01000069.1"/>
</dbReference>
<feature type="domain" description="VWFA" evidence="1">
    <location>
        <begin position="45"/>
        <end position="149"/>
    </location>
</feature>
<sequence>MPGIVRAGTAVAWPATLAAKRAGPLQAAHLRFRKRAGAPRTLHCFVLDCSASMLSHDRLALAKGLLVAYFDEAARTRAETALICFGGNGAARRFGPAVPRWWNARWLDPVAGGGGTPLADGIAAAAQLLARDARRDPDKQRWLWVLSDGRTRDTPAKPAAADHVVFVDFDDAAVRIGQGARLAAAWGAQWVTAGMLGREAGHH</sequence>
<dbReference type="InterPro" id="IPR052989">
    <property type="entry name" value="Mg-chelatase_DI-like"/>
</dbReference>
<dbReference type="SUPFAM" id="SSF53300">
    <property type="entry name" value="vWA-like"/>
    <property type="match status" value="1"/>
</dbReference>
<organism evidence="2 3">
    <name type="scientific">Burkholderia pseudomultivorans</name>
    <dbReference type="NCBI Taxonomy" id="1207504"/>
    <lineage>
        <taxon>Bacteria</taxon>
        <taxon>Pseudomonadati</taxon>
        <taxon>Pseudomonadota</taxon>
        <taxon>Betaproteobacteria</taxon>
        <taxon>Burkholderiales</taxon>
        <taxon>Burkholderiaceae</taxon>
        <taxon>Burkholderia</taxon>
        <taxon>Burkholderia cepacia complex</taxon>
    </lineage>
</organism>
<dbReference type="InterPro" id="IPR036465">
    <property type="entry name" value="vWFA_dom_sf"/>
</dbReference>
<dbReference type="PANTHER" id="PTHR35023">
    <property type="entry name" value="CHELATASE-RELATED"/>
    <property type="match status" value="1"/>
</dbReference>
<gene>
    <name evidence="2" type="ORF">WT57_30665</name>
</gene>
<dbReference type="EMBL" id="LPJX01000069">
    <property type="protein sequence ID" value="KWF57988.1"/>
    <property type="molecule type" value="Genomic_DNA"/>
</dbReference>
<evidence type="ECO:0000313" key="3">
    <source>
        <dbReference type="Proteomes" id="UP000061512"/>
    </source>
</evidence>
<evidence type="ECO:0000259" key="1">
    <source>
        <dbReference type="Pfam" id="PF13519"/>
    </source>
</evidence>
<dbReference type="PANTHER" id="PTHR35023:SF1">
    <property type="entry name" value="MG-PROTOPORPHYRIN IX CHELATASE"/>
    <property type="match status" value="1"/>
</dbReference>
<evidence type="ECO:0000313" key="2">
    <source>
        <dbReference type="EMBL" id="KWF57988.1"/>
    </source>
</evidence>
<name>A0A132ESB5_9BURK</name>
<dbReference type="Proteomes" id="UP000061512">
    <property type="component" value="Unassembled WGS sequence"/>
</dbReference>
<reference evidence="2 3" key="1">
    <citation type="submission" date="2015-11" db="EMBL/GenBank/DDBJ databases">
        <title>Expanding the genomic diversity of Burkholderia species for the development of highly accurate diagnostics.</title>
        <authorList>
            <person name="Sahl J."/>
            <person name="Keim P."/>
            <person name="Wagner D."/>
        </authorList>
    </citation>
    <scope>NUCLEOTIDE SEQUENCE [LARGE SCALE GENOMIC DNA]</scope>
    <source>
        <strain evidence="2 3">MSMB574WGS</strain>
    </source>
</reference>
<dbReference type="AlphaFoldDB" id="A0A132ESB5"/>